<name>A0ABW4KYR7_9BURK</name>
<evidence type="ECO:0000259" key="2">
    <source>
        <dbReference type="Pfam" id="PF05425"/>
    </source>
</evidence>
<feature type="transmembrane region" description="Helical" evidence="1">
    <location>
        <begin position="130"/>
        <end position="148"/>
    </location>
</feature>
<evidence type="ECO:0000313" key="3">
    <source>
        <dbReference type="EMBL" id="MFD1711448.1"/>
    </source>
</evidence>
<keyword evidence="4" id="KW-1185">Reference proteome</keyword>
<keyword evidence="1" id="KW-1133">Transmembrane helix</keyword>
<organism evidence="3 4">
    <name type="scientific">Ottowia flava</name>
    <dbReference type="NCBI Taxonomy" id="2675430"/>
    <lineage>
        <taxon>Bacteria</taxon>
        <taxon>Pseudomonadati</taxon>
        <taxon>Pseudomonadota</taxon>
        <taxon>Betaproteobacteria</taxon>
        <taxon>Burkholderiales</taxon>
        <taxon>Comamonadaceae</taxon>
        <taxon>Ottowia</taxon>
    </lineage>
</organism>
<evidence type="ECO:0000313" key="4">
    <source>
        <dbReference type="Proteomes" id="UP001597304"/>
    </source>
</evidence>
<dbReference type="EMBL" id="JBHUEJ010000027">
    <property type="protein sequence ID" value="MFD1711448.1"/>
    <property type="molecule type" value="Genomic_DNA"/>
</dbReference>
<keyword evidence="1" id="KW-0472">Membrane</keyword>
<dbReference type="Pfam" id="PF05425">
    <property type="entry name" value="CopD"/>
    <property type="match status" value="1"/>
</dbReference>
<proteinExistence type="predicted"/>
<feature type="transmembrane region" description="Helical" evidence="1">
    <location>
        <begin position="52"/>
        <end position="75"/>
    </location>
</feature>
<comment type="caution">
    <text evidence="3">The sequence shown here is derived from an EMBL/GenBank/DDBJ whole genome shotgun (WGS) entry which is preliminary data.</text>
</comment>
<feature type="domain" description="Copper resistance protein D" evidence="2">
    <location>
        <begin position="47"/>
        <end position="146"/>
    </location>
</feature>
<dbReference type="Proteomes" id="UP001597304">
    <property type="component" value="Unassembled WGS sequence"/>
</dbReference>
<dbReference type="InterPro" id="IPR008457">
    <property type="entry name" value="Cu-R_CopD_dom"/>
</dbReference>
<gene>
    <name evidence="3" type="ORF">ACFSF0_12575</name>
</gene>
<protein>
    <submittedName>
        <fullName evidence="3">CopD family protein</fullName>
    </submittedName>
</protein>
<evidence type="ECO:0000256" key="1">
    <source>
        <dbReference type="SAM" id="Phobius"/>
    </source>
</evidence>
<keyword evidence="1" id="KW-0812">Transmembrane</keyword>
<sequence>MWRSVLLLLHLLAAMAWVGGMFFAHFCLRTAAVHTLAPPQRLPLMAAALTRFLRAMAVAVPMVLLTGLAMLAQTGMAHAPWGWHAMLTIGLVMAVVYAFIHGRLLPRLRQHCAASAWPLAGQTLDRIRRLVMLNLALGVLTVAAAVLGR</sequence>
<feature type="transmembrane region" description="Helical" evidence="1">
    <location>
        <begin position="81"/>
        <end position="100"/>
    </location>
</feature>
<reference evidence="4" key="1">
    <citation type="journal article" date="2019" name="Int. J. Syst. Evol. Microbiol.">
        <title>The Global Catalogue of Microorganisms (GCM) 10K type strain sequencing project: providing services to taxonomists for standard genome sequencing and annotation.</title>
        <authorList>
            <consortium name="The Broad Institute Genomics Platform"/>
            <consortium name="The Broad Institute Genome Sequencing Center for Infectious Disease"/>
            <person name="Wu L."/>
            <person name="Ma J."/>
        </authorList>
    </citation>
    <scope>NUCLEOTIDE SEQUENCE [LARGE SCALE GENOMIC DNA]</scope>
    <source>
        <strain evidence="4">LMG 29247</strain>
    </source>
</reference>
<dbReference type="RefSeq" id="WP_147913758.1">
    <property type="nucleotide sequence ID" value="NZ_JBHUEJ010000027.1"/>
</dbReference>
<accession>A0ABW4KYR7</accession>
<feature type="transmembrane region" description="Helical" evidence="1">
    <location>
        <begin position="6"/>
        <end position="31"/>
    </location>
</feature>